<evidence type="ECO:0000256" key="3">
    <source>
        <dbReference type="ARBA" id="ARBA00023163"/>
    </source>
</evidence>
<dbReference type="InterPro" id="IPR018062">
    <property type="entry name" value="HTH_AraC-typ_CS"/>
</dbReference>
<dbReference type="EMBL" id="BMIK01000006">
    <property type="protein sequence ID" value="GGC29527.1"/>
    <property type="molecule type" value="Genomic_DNA"/>
</dbReference>
<keyword evidence="7" id="KW-1185">Reference proteome</keyword>
<feature type="transmembrane region" description="Helical" evidence="4">
    <location>
        <begin position="134"/>
        <end position="158"/>
    </location>
</feature>
<dbReference type="SMART" id="SM00342">
    <property type="entry name" value="HTH_ARAC"/>
    <property type="match status" value="1"/>
</dbReference>
<gene>
    <name evidence="6" type="ORF">GCM10011386_21910</name>
</gene>
<keyword evidence="1" id="KW-0805">Transcription regulation</keyword>
<evidence type="ECO:0000259" key="5">
    <source>
        <dbReference type="PROSITE" id="PS01124"/>
    </source>
</evidence>
<keyword evidence="3" id="KW-0804">Transcription</keyword>
<evidence type="ECO:0000313" key="7">
    <source>
        <dbReference type="Proteomes" id="UP000597338"/>
    </source>
</evidence>
<evidence type="ECO:0000256" key="4">
    <source>
        <dbReference type="SAM" id="Phobius"/>
    </source>
</evidence>
<sequence length="370" mass="42640">MNPSFLWYSLSAGALILQGFILITNVTHVNKLANRWLGLFFLCAATIFIQLLVEAAAPEESNPWFWLIPFLELPRWATFPYFFLSLRSFVNPTVSIRKATWHFVPFFLFCLYAAFVLFPDAYADNQIILNLPAWVAWVIRYLFLGQAIVYCTLSFLLLRRHERQIKRFSAIIEHVNLAWIRWIMYVVLGMTTLWILGKNDPSIAALVPFGYFALILFMAYHSLNQQAIYPISQSQLPEVIDAITLPDKRHARLTDDQVALLQKEVQKAVVDERLYLDPLLNLPALSEKVGLGTHELSFVLNQGFGKNFYQYINELRVEEAKQLLESEAFRDQDMASIAVHAGFNSRTTFYTAFKKIAGMTPKAYLEQFNT</sequence>
<name>A0ABQ1LW32_9SPHI</name>
<dbReference type="Gene3D" id="1.10.10.60">
    <property type="entry name" value="Homeodomain-like"/>
    <property type="match status" value="1"/>
</dbReference>
<dbReference type="PANTHER" id="PTHR43280:SF29">
    <property type="entry name" value="ARAC-FAMILY TRANSCRIPTIONAL REGULATOR"/>
    <property type="match status" value="1"/>
</dbReference>
<comment type="caution">
    <text evidence="6">The sequence shown here is derived from an EMBL/GenBank/DDBJ whole genome shotgun (WGS) entry which is preliminary data.</text>
</comment>
<keyword evidence="4" id="KW-0812">Transmembrane</keyword>
<organism evidence="6 7">
    <name type="scientific">Parapedobacter defluvii</name>
    <dbReference type="NCBI Taxonomy" id="2045106"/>
    <lineage>
        <taxon>Bacteria</taxon>
        <taxon>Pseudomonadati</taxon>
        <taxon>Bacteroidota</taxon>
        <taxon>Sphingobacteriia</taxon>
        <taxon>Sphingobacteriales</taxon>
        <taxon>Sphingobacteriaceae</taxon>
        <taxon>Parapedobacter</taxon>
    </lineage>
</organism>
<keyword evidence="2" id="KW-0238">DNA-binding</keyword>
<keyword evidence="4" id="KW-0472">Membrane</keyword>
<dbReference type="RefSeq" id="WP_188750551.1">
    <property type="nucleotide sequence ID" value="NZ_BMIK01000006.1"/>
</dbReference>
<evidence type="ECO:0000313" key="6">
    <source>
        <dbReference type="EMBL" id="GGC29527.1"/>
    </source>
</evidence>
<dbReference type="InterPro" id="IPR009057">
    <property type="entry name" value="Homeodomain-like_sf"/>
</dbReference>
<feature type="transmembrane region" description="Helical" evidence="4">
    <location>
        <begin position="203"/>
        <end position="223"/>
    </location>
</feature>
<accession>A0ABQ1LW32</accession>
<feature type="transmembrane region" description="Helical" evidence="4">
    <location>
        <begin position="73"/>
        <end position="90"/>
    </location>
</feature>
<dbReference type="PROSITE" id="PS01124">
    <property type="entry name" value="HTH_ARAC_FAMILY_2"/>
    <property type="match status" value="1"/>
</dbReference>
<reference evidence="7" key="1">
    <citation type="journal article" date="2019" name="Int. J. Syst. Evol. Microbiol.">
        <title>The Global Catalogue of Microorganisms (GCM) 10K type strain sequencing project: providing services to taxonomists for standard genome sequencing and annotation.</title>
        <authorList>
            <consortium name="The Broad Institute Genomics Platform"/>
            <consortium name="The Broad Institute Genome Sequencing Center for Infectious Disease"/>
            <person name="Wu L."/>
            <person name="Ma J."/>
        </authorList>
    </citation>
    <scope>NUCLEOTIDE SEQUENCE [LARGE SCALE GENOMIC DNA]</scope>
    <source>
        <strain evidence="7">CGMCC 1.15342</strain>
    </source>
</reference>
<dbReference type="PANTHER" id="PTHR43280">
    <property type="entry name" value="ARAC-FAMILY TRANSCRIPTIONAL REGULATOR"/>
    <property type="match status" value="1"/>
</dbReference>
<feature type="transmembrane region" description="Helical" evidence="4">
    <location>
        <begin position="6"/>
        <end position="24"/>
    </location>
</feature>
<protein>
    <recommendedName>
        <fullName evidence="5">HTH araC/xylS-type domain-containing protein</fullName>
    </recommendedName>
</protein>
<dbReference type="InterPro" id="IPR018060">
    <property type="entry name" value="HTH_AraC"/>
</dbReference>
<evidence type="ECO:0000256" key="1">
    <source>
        <dbReference type="ARBA" id="ARBA00023015"/>
    </source>
</evidence>
<feature type="domain" description="HTH araC/xylS-type" evidence="5">
    <location>
        <begin position="255"/>
        <end position="367"/>
    </location>
</feature>
<dbReference type="Pfam" id="PF12833">
    <property type="entry name" value="HTH_18"/>
    <property type="match status" value="1"/>
</dbReference>
<keyword evidence="4" id="KW-1133">Transmembrane helix</keyword>
<feature type="transmembrane region" description="Helical" evidence="4">
    <location>
        <begin position="102"/>
        <end position="122"/>
    </location>
</feature>
<proteinExistence type="predicted"/>
<dbReference type="SUPFAM" id="SSF46689">
    <property type="entry name" value="Homeodomain-like"/>
    <property type="match status" value="1"/>
</dbReference>
<feature type="transmembrane region" description="Helical" evidence="4">
    <location>
        <begin position="36"/>
        <end position="53"/>
    </location>
</feature>
<evidence type="ECO:0000256" key="2">
    <source>
        <dbReference type="ARBA" id="ARBA00023125"/>
    </source>
</evidence>
<dbReference type="Proteomes" id="UP000597338">
    <property type="component" value="Unassembled WGS sequence"/>
</dbReference>
<feature type="transmembrane region" description="Helical" evidence="4">
    <location>
        <begin position="179"/>
        <end position="197"/>
    </location>
</feature>
<dbReference type="PROSITE" id="PS00041">
    <property type="entry name" value="HTH_ARAC_FAMILY_1"/>
    <property type="match status" value="1"/>
</dbReference>